<dbReference type="InterPro" id="IPR014017">
    <property type="entry name" value="DNA_helicase_UvrD-like_C"/>
</dbReference>
<reference evidence="17 18" key="1">
    <citation type="submission" date="2019-02" db="EMBL/GenBank/DDBJ databases">
        <title>Sequencing the genomes of 1000 actinobacteria strains.</title>
        <authorList>
            <person name="Klenk H.-P."/>
        </authorList>
    </citation>
    <scope>NUCLEOTIDE SEQUENCE [LARGE SCALE GENOMIC DNA]</scope>
    <source>
        <strain evidence="17 18">DSM 45779</strain>
    </source>
</reference>
<protein>
    <recommendedName>
        <fullName evidence="11">ATP-dependent DNA helicase UvrD1</fullName>
        <ecNumber evidence="9">5.6.2.4</ecNumber>
    </recommendedName>
    <alternativeName>
        <fullName evidence="12">DNA 3'-5' helicase UvrD1</fullName>
    </alternativeName>
</protein>
<dbReference type="PANTHER" id="PTHR11070:SF2">
    <property type="entry name" value="ATP-DEPENDENT DNA HELICASE SRS2"/>
    <property type="match status" value="1"/>
</dbReference>
<feature type="domain" description="UvrD-like helicase ATP-binding" evidence="15">
    <location>
        <begin position="40"/>
        <end position="325"/>
    </location>
</feature>
<dbReference type="GO" id="GO:0005524">
    <property type="term" value="F:ATP binding"/>
    <property type="evidence" value="ECO:0007669"/>
    <property type="project" value="UniProtKB-UniRule"/>
</dbReference>
<dbReference type="FunFam" id="1.10.10.160:FF:000001">
    <property type="entry name" value="ATP-dependent DNA helicase"/>
    <property type="match status" value="1"/>
</dbReference>
<evidence type="ECO:0000256" key="7">
    <source>
        <dbReference type="ARBA" id="ARBA00023235"/>
    </source>
</evidence>
<evidence type="ECO:0000256" key="8">
    <source>
        <dbReference type="ARBA" id="ARBA00034617"/>
    </source>
</evidence>
<evidence type="ECO:0000256" key="4">
    <source>
        <dbReference type="ARBA" id="ARBA00022806"/>
    </source>
</evidence>
<dbReference type="Pfam" id="PF13361">
    <property type="entry name" value="UvrD_C"/>
    <property type="match status" value="1"/>
</dbReference>
<dbReference type="PROSITE" id="PS51198">
    <property type="entry name" value="UVRD_HELICASE_ATP_BIND"/>
    <property type="match status" value="1"/>
</dbReference>
<evidence type="ECO:0000256" key="6">
    <source>
        <dbReference type="ARBA" id="ARBA00023125"/>
    </source>
</evidence>
<dbReference type="CDD" id="cd18807">
    <property type="entry name" value="SF1_C_UvrD"/>
    <property type="match status" value="2"/>
</dbReference>
<keyword evidence="6" id="KW-0238">DNA-binding</keyword>
<evidence type="ECO:0000259" key="15">
    <source>
        <dbReference type="PROSITE" id="PS51198"/>
    </source>
</evidence>
<keyword evidence="7" id="KW-0413">Isomerase</keyword>
<evidence type="ECO:0000256" key="11">
    <source>
        <dbReference type="ARBA" id="ARBA00067565"/>
    </source>
</evidence>
<feature type="region of interest" description="Disordered" evidence="14">
    <location>
        <begin position="584"/>
        <end position="625"/>
    </location>
</feature>
<dbReference type="EC" id="5.6.2.4" evidence="9"/>
<dbReference type="GO" id="GO:0033202">
    <property type="term" value="C:DNA helicase complex"/>
    <property type="evidence" value="ECO:0007669"/>
    <property type="project" value="TreeGrafter"/>
</dbReference>
<dbReference type="GO" id="GO:0005829">
    <property type="term" value="C:cytosol"/>
    <property type="evidence" value="ECO:0007669"/>
    <property type="project" value="TreeGrafter"/>
</dbReference>
<dbReference type="GO" id="GO:0043138">
    <property type="term" value="F:3'-5' DNA helicase activity"/>
    <property type="evidence" value="ECO:0007669"/>
    <property type="project" value="UniProtKB-EC"/>
</dbReference>
<comment type="similarity">
    <text evidence="1">Belongs to the helicase family. UvrD subfamily.</text>
</comment>
<dbReference type="Gene3D" id="3.40.50.300">
    <property type="entry name" value="P-loop containing nucleotide triphosphate hydrolases"/>
    <property type="match status" value="3"/>
</dbReference>
<keyword evidence="4 13" id="KW-0347">Helicase</keyword>
<evidence type="ECO:0000256" key="13">
    <source>
        <dbReference type="PROSITE-ProRule" id="PRU00560"/>
    </source>
</evidence>
<dbReference type="Pfam" id="PF21196">
    <property type="entry name" value="PcrA_UvrD_tudor"/>
    <property type="match status" value="1"/>
</dbReference>
<dbReference type="InterPro" id="IPR013986">
    <property type="entry name" value="DExx_box_DNA_helicase_dom_sf"/>
</dbReference>
<name>A0A4Q7V2H2_PSEST</name>
<feature type="compositionally biased region" description="Basic and acidic residues" evidence="14">
    <location>
        <begin position="592"/>
        <end position="605"/>
    </location>
</feature>
<feature type="region of interest" description="Disordered" evidence="14">
    <location>
        <begin position="744"/>
        <end position="772"/>
    </location>
</feature>
<evidence type="ECO:0000256" key="10">
    <source>
        <dbReference type="ARBA" id="ARBA00048988"/>
    </source>
</evidence>
<dbReference type="PANTHER" id="PTHR11070">
    <property type="entry name" value="UVRD / RECB / PCRA DNA HELICASE FAMILY MEMBER"/>
    <property type="match status" value="1"/>
</dbReference>
<dbReference type="GO" id="GO:0009314">
    <property type="term" value="P:response to radiation"/>
    <property type="evidence" value="ECO:0007669"/>
    <property type="project" value="UniProtKB-ARBA"/>
</dbReference>
<dbReference type="CDD" id="cd17932">
    <property type="entry name" value="DEXQc_UvrD"/>
    <property type="match status" value="1"/>
</dbReference>
<dbReference type="EMBL" id="SHKL01000001">
    <property type="protein sequence ID" value="RZT88305.1"/>
    <property type="molecule type" value="Genomic_DNA"/>
</dbReference>
<dbReference type="GO" id="GO:0000725">
    <property type="term" value="P:recombinational repair"/>
    <property type="evidence" value="ECO:0007669"/>
    <property type="project" value="TreeGrafter"/>
</dbReference>
<proteinExistence type="inferred from homology"/>
<dbReference type="Gene3D" id="1.10.486.10">
    <property type="entry name" value="PCRA, domain 4"/>
    <property type="match status" value="2"/>
</dbReference>
<feature type="compositionally biased region" description="Basic and acidic residues" evidence="14">
    <location>
        <begin position="763"/>
        <end position="772"/>
    </location>
</feature>
<dbReference type="PROSITE" id="PS51217">
    <property type="entry name" value="UVRD_HELICASE_CTER"/>
    <property type="match status" value="1"/>
</dbReference>
<evidence type="ECO:0000313" key="18">
    <source>
        <dbReference type="Proteomes" id="UP000291591"/>
    </source>
</evidence>
<gene>
    <name evidence="17" type="ORF">EV383_5244</name>
</gene>
<dbReference type="FunFam" id="1.10.486.10:FF:000003">
    <property type="entry name" value="ATP-dependent DNA helicase"/>
    <property type="match status" value="1"/>
</dbReference>
<dbReference type="InterPro" id="IPR014016">
    <property type="entry name" value="UvrD-like_ATP-bd"/>
</dbReference>
<dbReference type="GO" id="GO:0003677">
    <property type="term" value="F:DNA binding"/>
    <property type="evidence" value="ECO:0007669"/>
    <property type="project" value="UniProtKB-KW"/>
</dbReference>
<evidence type="ECO:0000313" key="17">
    <source>
        <dbReference type="EMBL" id="RZT88305.1"/>
    </source>
</evidence>
<keyword evidence="2 13" id="KW-0547">Nucleotide-binding</keyword>
<dbReference type="Gene3D" id="1.10.10.160">
    <property type="match status" value="1"/>
</dbReference>
<comment type="catalytic activity">
    <reaction evidence="10">
        <text>ATP + H2O = ADP + phosphate + H(+)</text>
        <dbReference type="Rhea" id="RHEA:13065"/>
        <dbReference type="ChEBI" id="CHEBI:15377"/>
        <dbReference type="ChEBI" id="CHEBI:15378"/>
        <dbReference type="ChEBI" id="CHEBI:30616"/>
        <dbReference type="ChEBI" id="CHEBI:43474"/>
        <dbReference type="ChEBI" id="CHEBI:456216"/>
        <dbReference type="EC" id="5.6.2.4"/>
    </reaction>
</comment>
<evidence type="ECO:0000256" key="3">
    <source>
        <dbReference type="ARBA" id="ARBA00022801"/>
    </source>
</evidence>
<dbReference type="SUPFAM" id="SSF52540">
    <property type="entry name" value="P-loop containing nucleoside triphosphate hydrolases"/>
    <property type="match status" value="1"/>
</dbReference>
<feature type="binding site" evidence="13">
    <location>
        <begin position="61"/>
        <end position="68"/>
    </location>
    <ligand>
        <name>ATP</name>
        <dbReference type="ChEBI" id="CHEBI:30616"/>
    </ligand>
</feature>
<keyword evidence="5 13" id="KW-0067">ATP-binding</keyword>
<evidence type="ECO:0000256" key="12">
    <source>
        <dbReference type="ARBA" id="ARBA00077374"/>
    </source>
</evidence>
<keyword evidence="3 13" id="KW-0378">Hydrolase</keyword>
<evidence type="ECO:0000256" key="14">
    <source>
        <dbReference type="SAM" id="MobiDB-lite"/>
    </source>
</evidence>
<dbReference type="InterPro" id="IPR000212">
    <property type="entry name" value="DNA_helicase_UvrD/REP"/>
</dbReference>
<dbReference type="Proteomes" id="UP000291591">
    <property type="component" value="Unassembled WGS sequence"/>
</dbReference>
<comment type="catalytic activity">
    <reaction evidence="8">
        <text>Couples ATP hydrolysis with the unwinding of duplex DNA by translocating in the 3'-5' direction.</text>
        <dbReference type="EC" id="5.6.2.4"/>
    </reaction>
</comment>
<comment type="caution">
    <text evidence="17">The sequence shown here is derived from an EMBL/GenBank/DDBJ whole genome shotgun (WGS) entry which is preliminary data.</text>
</comment>
<evidence type="ECO:0000256" key="1">
    <source>
        <dbReference type="ARBA" id="ARBA00009922"/>
    </source>
</evidence>
<evidence type="ECO:0000256" key="5">
    <source>
        <dbReference type="ARBA" id="ARBA00022840"/>
    </source>
</evidence>
<accession>A0A4Q7V2H2</accession>
<dbReference type="AlphaFoldDB" id="A0A4Q7V2H2"/>
<sequence>MGGGTVFDTMSALFELPAQDTGATSAGTAPTTSRGRALLEGLNPRQSEAVTHAGAPLLIVAGAGSGKTRVLTHRIGWLLAERGVHPGEIMSITFTNKAAAEMKERVDALVGRRSAAMWVSTFHSMCVRILRREAKHLGVRSAFSVYDADDSRRLIGIVGRDLELDPKKFAPRALAAQISNLKNELLSPDDASERAGTEHERRIAEVYGVYQARLRQANAFDFDDLIMETVSLLQRMPAVAEYYRRRFRHVLVDEYQDTNHAQYELVRQLVAPATERAQPAELCVVGDSDQSIYAFRGASIRNIVEFEQDFPNARTILLEQNYRSTQTILTAANAVIARNTERRDKRLWSDQGDGEKMIGYVADNEHDEASFVASEIDRLVDSGEYRNSDIAIFYRTNAQSRVFEDVFLRVGMPYKVVGGVRFYERREIRDALAYLRVLSNADDTVSLRRILNVPKRGIGDRAESVVADLAERERISFAAALRIAAEEPDRAPALATRSQKNIAGFVRMIDELREMVERGDDTSEILETIYARTGYVEELQASEDPQDGTRMDNLAELVTVAREFAGDAAVADLAALSTDPDAADRAAAAAERAQEEWAQEERGQERAGAAGTAEDDDADAGAPPPGSLAAFLERVALVADADSIPDDDSGMVTLMTLHTAKGLEFPVVFLTGWEDGIFPHLRTLGDPKELAEERRLAYVGITRARERLFLSRAIVRSAFGQPSTNPASRFLDEVPPELVDWRRTEPERPSAPVGRFGFGQRRGSGDRGDWKVPERTMNATISLDVGDRVNHDKYGLGTVIASDGVGQRATVTIDFGSSGTVRLMLIGGVPLTKL</sequence>
<feature type="domain" description="UvrD-like helicase C-terminal" evidence="16">
    <location>
        <begin position="326"/>
        <end position="662"/>
    </location>
</feature>
<dbReference type="Pfam" id="PF00580">
    <property type="entry name" value="UvrD-helicase"/>
    <property type="match status" value="1"/>
</dbReference>
<dbReference type="InterPro" id="IPR027417">
    <property type="entry name" value="P-loop_NTPase"/>
</dbReference>
<evidence type="ECO:0000256" key="2">
    <source>
        <dbReference type="ARBA" id="ARBA00022741"/>
    </source>
</evidence>
<dbReference type="GO" id="GO:0016887">
    <property type="term" value="F:ATP hydrolysis activity"/>
    <property type="evidence" value="ECO:0007669"/>
    <property type="project" value="RHEA"/>
</dbReference>
<organism evidence="17 18">
    <name type="scientific">Pseudonocardia sediminis</name>
    <dbReference type="NCBI Taxonomy" id="1397368"/>
    <lineage>
        <taxon>Bacteria</taxon>
        <taxon>Bacillati</taxon>
        <taxon>Actinomycetota</taxon>
        <taxon>Actinomycetes</taxon>
        <taxon>Pseudonocardiales</taxon>
        <taxon>Pseudonocardiaceae</taxon>
        <taxon>Pseudonocardia</taxon>
    </lineage>
</organism>
<evidence type="ECO:0000256" key="9">
    <source>
        <dbReference type="ARBA" id="ARBA00034808"/>
    </source>
</evidence>
<keyword evidence="18" id="KW-1185">Reference proteome</keyword>
<evidence type="ECO:0000259" key="16">
    <source>
        <dbReference type="PROSITE" id="PS51217"/>
    </source>
</evidence>